<reference evidence="1" key="1">
    <citation type="submission" date="2022-11" db="EMBL/GenBank/DDBJ databases">
        <authorList>
            <person name="Hyden B.L."/>
            <person name="Feng K."/>
            <person name="Yates T."/>
            <person name="Jawdy S."/>
            <person name="Smart L.B."/>
            <person name="Muchero W."/>
        </authorList>
    </citation>
    <scope>NUCLEOTIDE SEQUENCE</scope>
    <source>
        <tissue evidence="1">Shoot tip</tissue>
    </source>
</reference>
<protein>
    <submittedName>
        <fullName evidence="1">Uncharacterized protein</fullName>
    </submittedName>
</protein>
<keyword evidence="2" id="KW-1185">Reference proteome</keyword>
<gene>
    <name evidence="1" type="ORF">OIU85_002077</name>
</gene>
<comment type="caution">
    <text evidence="1">The sequence shown here is derived from an EMBL/GenBank/DDBJ whole genome shotgun (WGS) entry which is preliminary data.</text>
</comment>
<proteinExistence type="predicted"/>
<dbReference type="EMBL" id="JAPFFL010000001">
    <property type="protein sequence ID" value="KAJ6751610.1"/>
    <property type="molecule type" value="Genomic_DNA"/>
</dbReference>
<reference evidence="1" key="2">
    <citation type="journal article" date="2023" name="Int. J. Mol. Sci.">
        <title>De Novo Assembly and Annotation of 11 Diverse Shrub Willow (Salix) Genomes Reveals Novel Gene Organization in Sex-Linked Regions.</title>
        <authorList>
            <person name="Hyden B."/>
            <person name="Feng K."/>
            <person name="Yates T.B."/>
            <person name="Jawdy S."/>
            <person name="Cereghino C."/>
            <person name="Smart L.B."/>
            <person name="Muchero W."/>
        </authorList>
    </citation>
    <scope>NUCLEOTIDE SEQUENCE [LARGE SCALE GENOMIC DNA]</scope>
    <source>
        <tissue evidence="1">Shoot tip</tissue>
    </source>
</reference>
<organism evidence="1 2">
    <name type="scientific">Salix viminalis</name>
    <name type="common">Common osier</name>
    <name type="synonym">Basket willow</name>
    <dbReference type="NCBI Taxonomy" id="40686"/>
    <lineage>
        <taxon>Eukaryota</taxon>
        <taxon>Viridiplantae</taxon>
        <taxon>Streptophyta</taxon>
        <taxon>Embryophyta</taxon>
        <taxon>Tracheophyta</taxon>
        <taxon>Spermatophyta</taxon>
        <taxon>Magnoliopsida</taxon>
        <taxon>eudicotyledons</taxon>
        <taxon>Gunneridae</taxon>
        <taxon>Pentapetalae</taxon>
        <taxon>rosids</taxon>
        <taxon>fabids</taxon>
        <taxon>Malpighiales</taxon>
        <taxon>Salicaceae</taxon>
        <taxon>Saliceae</taxon>
        <taxon>Salix</taxon>
    </lineage>
</organism>
<evidence type="ECO:0000313" key="2">
    <source>
        <dbReference type="Proteomes" id="UP001151529"/>
    </source>
</evidence>
<dbReference type="Proteomes" id="UP001151529">
    <property type="component" value="Chromosome 16"/>
</dbReference>
<accession>A0A9Q0VMM1</accession>
<dbReference type="AlphaFoldDB" id="A0A9Q0VMM1"/>
<sequence length="88" mass="9570">MNSVAAILKSFRVDLLLEHLQPTACHTVLSVGSLTSRVAVRHLIGHVDAVGALWKMICNVSNASQHVILQLMFSATHVPFARKVVRSA</sequence>
<name>A0A9Q0VMM1_SALVM</name>
<evidence type="ECO:0000313" key="1">
    <source>
        <dbReference type="EMBL" id="KAJ6751610.1"/>
    </source>
</evidence>